<dbReference type="PANTHER" id="PTHR35789">
    <property type="entry name" value="SPORE GERMINATION PROTEIN B3"/>
    <property type="match status" value="1"/>
</dbReference>
<dbReference type="AlphaFoldDB" id="A0A0D7X631"/>
<sequence length="399" mass="44554">MKNFRIVFFGIAFLLTCCMLTGCWSSRPVEDLNLETGIALDVGQVSPQEAYIEQEGGYYRKKNLIKGTFQFLLPERGKGSGGPPAQSKTFYNMTETGDSLLEMLREVSLRSNRPAIGFHLKTIIISSSLLQKLPMYELLDFFAGDNDIRPSVQLLISTEKAGDALEEKVPGETPAFILKDVFVNRKRNARMIKPMSLVKVIGPMKAHTSFLLPNVITGEKEVKLAGAGVIQGKTQKYIGFLNESEVEGLMWLKGEVDGGTLKSKDPKVGKIIVYEIESVKSHTKATVHGNDISFHVHMRATGRISENLNPGQDFSKKNLLSREENILQEEANTIAEKTLAKMHKLRVEIGGFGEALRIQHPKVWRKVKKDWDKTFSSIPVRFSTDIQIEDYASSNTTAD</sequence>
<evidence type="ECO:0000259" key="8">
    <source>
        <dbReference type="Pfam" id="PF05504"/>
    </source>
</evidence>
<dbReference type="Pfam" id="PF25198">
    <property type="entry name" value="Spore_GerAC_N"/>
    <property type="match status" value="1"/>
</dbReference>
<dbReference type="Pfam" id="PF05504">
    <property type="entry name" value="Spore_GerAC"/>
    <property type="match status" value="1"/>
</dbReference>
<dbReference type="Proteomes" id="UP000032534">
    <property type="component" value="Unassembled WGS sequence"/>
</dbReference>
<name>A0A0D7X631_9BACL</name>
<dbReference type="PANTHER" id="PTHR35789:SF1">
    <property type="entry name" value="SPORE GERMINATION PROTEIN B3"/>
    <property type="match status" value="1"/>
</dbReference>
<dbReference type="PROSITE" id="PS51257">
    <property type="entry name" value="PROKAR_LIPOPROTEIN"/>
    <property type="match status" value="1"/>
</dbReference>
<dbReference type="InterPro" id="IPR038501">
    <property type="entry name" value="Spore_GerAC_C_sf"/>
</dbReference>
<dbReference type="OrthoDB" id="2569624at2"/>
<evidence type="ECO:0000313" key="11">
    <source>
        <dbReference type="Proteomes" id="UP000032534"/>
    </source>
</evidence>
<keyword evidence="5" id="KW-0472">Membrane</keyword>
<dbReference type="InterPro" id="IPR057336">
    <property type="entry name" value="GerAC_N"/>
</dbReference>
<evidence type="ECO:0000256" key="7">
    <source>
        <dbReference type="ARBA" id="ARBA00023288"/>
    </source>
</evidence>
<evidence type="ECO:0000313" key="10">
    <source>
        <dbReference type="EMBL" id="KJD46478.1"/>
    </source>
</evidence>
<dbReference type="InterPro" id="IPR008844">
    <property type="entry name" value="Spore_GerAC-like"/>
</dbReference>
<evidence type="ECO:0000256" key="5">
    <source>
        <dbReference type="ARBA" id="ARBA00023136"/>
    </source>
</evidence>
<organism evidence="10 11">
    <name type="scientific">Paenibacillus terrae</name>
    <dbReference type="NCBI Taxonomy" id="159743"/>
    <lineage>
        <taxon>Bacteria</taxon>
        <taxon>Bacillati</taxon>
        <taxon>Bacillota</taxon>
        <taxon>Bacilli</taxon>
        <taxon>Bacillales</taxon>
        <taxon>Paenibacillaceae</taxon>
        <taxon>Paenibacillus</taxon>
    </lineage>
</organism>
<accession>A0A0D7X631</accession>
<proteinExistence type="inferred from homology"/>
<evidence type="ECO:0000256" key="3">
    <source>
        <dbReference type="ARBA" id="ARBA00022544"/>
    </source>
</evidence>
<evidence type="ECO:0000256" key="1">
    <source>
        <dbReference type="ARBA" id="ARBA00004635"/>
    </source>
</evidence>
<comment type="similarity">
    <text evidence="2">Belongs to the GerABKC lipoprotein family.</text>
</comment>
<dbReference type="InterPro" id="IPR046953">
    <property type="entry name" value="Spore_GerAC-like_C"/>
</dbReference>
<evidence type="ECO:0000256" key="6">
    <source>
        <dbReference type="ARBA" id="ARBA00023139"/>
    </source>
</evidence>
<comment type="subcellular location">
    <subcellularLocation>
        <location evidence="1">Membrane</location>
        <topology evidence="1">Lipid-anchor</topology>
    </subcellularLocation>
</comment>
<dbReference type="Gene3D" id="3.30.300.210">
    <property type="entry name" value="Nutrient germinant receptor protein C, domain 3"/>
    <property type="match status" value="1"/>
</dbReference>
<reference evidence="10 11" key="1">
    <citation type="submission" date="2014-11" db="EMBL/GenBank/DDBJ databases">
        <title>Draft Genome Sequences of Paenibacillus polymyxa NRRL B-30509 and Paenibacillus terrae NRRL B-30644, Strains from a Poultry Environment that Produce Tridecaptin A and Paenicidins.</title>
        <authorList>
            <person name="van Belkum M.J."/>
            <person name="Lohans C.T."/>
            <person name="Vederas J.C."/>
        </authorList>
    </citation>
    <scope>NUCLEOTIDE SEQUENCE [LARGE SCALE GENOMIC DNA]</scope>
    <source>
        <strain evidence="10 11">NRRL B-30644</strain>
    </source>
</reference>
<feature type="domain" description="Spore germination protein N-terminal" evidence="9">
    <location>
        <begin position="26"/>
        <end position="215"/>
    </location>
</feature>
<evidence type="ECO:0000256" key="4">
    <source>
        <dbReference type="ARBA" id="ARBA00022729"/>
    </source>
</evidence>
<keyword evidence="7" id="KW-0449">Lipoprotein</keyword>
<dbReference type="NCBIfam" id="TIGR02887">
    <property type="entry name" value="spore_ger_x_C"/>
    <property type="match status" value="1"/>
</dbReference>
<keyword evidence="4" id="KW-0732">Signal</keyword>
<gene>
    <name evidence="10" type="ORF">QD47_06460</name>
</gene>
<keyword evidence="11" id="KW-1185">Reference proteome</keyword>
<dbReference type="EMBL" id="JTHP01000008">
    <property type="protein sequence ID" value="KJD46478.1"/>
    <property type="molecule type" value="Genomic_DNA"/>
</dbReference>
<evidence type="ECO:0000259" key="9">
    <source>
        <dbReference type="Pfam" id="PF25198"/>
    </source>
</evidence>
<dbReference type="GO" id="GO:0016020">
    <property type="term" value="C:membrane"/>
    <property type="evidence" value="ECO:0007669"/>
    <property type="project" value="UniProtKB-SubCell"/>
</dbReference>
<evidence type="ECO:0000256" key="2">
    <source>
        <dbReference type="ARBA" id="ARBA00007886"/>
    </source>
</evidence>
<keyword evidence="6" id="KW-0564">Palmitate</keyword>
<protein>
    <submittedName>
        <fullName evidence="10">Spore gernimation protein</fullName>
    </submittedName>
</protein>
<feature type="domain" description="Spore germination GerAC-like C-terminal" evidence="8">
    <location>
        <begin position="226"/>
        <end position="390"/>
    </location>
</feature>
<comment type="caution">
    <text evidence="10">The sequence shown here is derived from an EMBL/GenBank/DDBJ whole genome shotgun (WGS) entry which is preliminary data.</text>
</comment>
<keyword evidence="3" id="KW-0309">Germination</keyword>
<dbReference type="GO" id="GO:0009847">
    <property type="term" value="P:spore germination"/>
    <property type="evidence" value="ECO:0007669"/>
    <property type="project" value="InterPro"/>
</dbReference>
<dbReference type="PATRIC" id="fig|159743.3.peg.1405"/>